<dbReference type="PROSITE" id="PS51257">
    <property type="entry name" value="PROKAR_LIPOPROTEIN"/>
    <property type="match status" value="1"/>
</dbReference>
<name>A0ABT7EFZ0_9GAMM</name>
<dbReference type="Proteomes" id="UP001231915">
    <property type="component" value="Unassembled WGS sequence"/>
</dbReference>
<evidence type="ECO:0000313" key="1">
    <source>
        <dbReference type="EMBL" id="MDK2593537.1"/>
    </source>
</evidence>
<protein>
    <recommendedName>
        <fullName evidence="3">Lipoprotein</fullName>
    </recommendedName>
</protein>
<accession>A0ABT7EFZ0</accession>
<evidence type="ECO:0000313" key="2">
    <source>
        <dbReference type="Proteomes" id="UP001231915"/>
    </source>
</evidence>
<dbReference type="RefSeq" id="WP_284135990.1">
    <property type="nucleotide sequence ID" value="NZ_JASJUT010000001.1"/>
</dbReference>
<dbReference type="EMBL" id="JASJUT010000001">
    <property type="protein sequence ID" value="MDK2593537.1"/>
    <property type="molecule type" value="Genomic_DNA"/>
</dbReference>
<organism evidence="1 2">
    <name type="scientific">Pseudoalteromonas obscura</name>
    <dbReference type="NCBI Taxonomy" id="3048491"/>
    <lineage>
        <taxon>Bacteria</taxon>
        <taxon>Pseudomonadati</taxon>
        <taxon>Pseudomonadota</taxon>
        <taxon>Gammaproteobacteria</taxon>
        <taxon>Alteromonadales</taxon>
        <taxon>Pseudoalteromonadaceae</taxon>
        <taxon>Pseudoalteromonas</taxon>
    </lineage>
</organism>
<evidence type="ECO:0008006" key="3">
    <source>
        <dbReference type="Google" id="ProtNLM"/>
    </source>
</evidence>
<keyword evidence="2" id="KW-1185">Reference proteome</keyword>
<sequence length="163" mass="18172">MKYLGVLIVLIWLSGCATPMYVVPPSVNATSSIKVINDDALFYIYKKEDDCSHRYKVPYNGSYTKIEADKKIALTAFVEGKQGFGGYAFCPITFRFIPESDKSYGLIVGGKTDDACEAILVETVGNNILNTVDSVEFLIWNRGRDEKSSWCKSSKANKQINQD</sequence>
<proteinExistence type="predicted"/>
<reference evidence="1 2" key="1">
    <citation type="submission" date="2023-05" db="EMBL/GenBank/DDBJ databases">
        <title>Pseudoalteromonas ardens sp. nov., Pseudoalteromonas obscura sp. nov., and Pseudoalteromonas umbrosa sp. nov., isolated from the coral Montipora capitata.</title>
        <authorList>
            <person name="Thomas E.M."/>
            <person name="Smith E.M."/>
            <person name="Papke E."/>
            <person name="Shlafstein M.D."/>
            <person name="Oline D.K."/>
            <person name="Videau P."/>
            <person name="Saw J.H."/>
            <person name="Strangman W.K."/>
            <person name="Ushijima B."/>
        </authorList>
    </citation>
    <scope>NUCLEOTIDE SEQUENCE [LARGE SCALE GENOMIC DNA]</scope>
    <source>
        <strain evidence="1 2">P94</strain>
    </source>
</reference>
<comment type="caution">
    <text evidence="1">The sequence shown here is derived from an EMBL/GenBank/DDBJ whole genome shotgun (WGS) entry which is preliminary data.</text>
</comment>
<gene>
    <name evidence="1" type="ORF">QNM18_00470</name>
</gene>